<dbReference type="PROSITE" id="PS51273">
    <property type="entry name" value="GATASE_TYPE_1"/>
    <property type="match status" value="1"/>
</dbReference>
<feature type="binding site" evidence="11">
    <location>
        <begin position="153"/>
        <end position="159"/>
    </location>
    <ligand>
        <name>ATP</name>
        <dbReference type="ChEBI" id="CHEBI:30616"/>
    </ligand>
</feature>
<dbReference type="Proteomes" id="UP000809243">
    <property type="component" value="Unassembled WGS sequence"/>
</dbReference>
<dbReference type="AlphaFoldDB" id="A0A939CA65"/>
<dbReference type="InterPro" id="IPR014729">
    <property type="entry name" value="Rossmann-like_a/b/a_fold"/>
</dbReference>
<dbReference type="Gene3D" id="3.40.50.880">
    <property type="match status" value="1"/>
</dbReference>
<dbReference type="SUPFAM" id="SSF54810">
    <property type="entry name" value="GMP synthetase C-terminal dimerisation domain"/>
    <property type="match status" value="2"/>
</dbReference>
<evidence type="ECO:0000256" key="10">
    <source>
        <dbReference type="ARBA" id="ARBA00049404"/>
    </source>
</evidence>
<protein>
    <recommendedName>
        <fullName evidence="3">GMP synthase (glutamine-hydrolyzing)</fullName>
        <ecNumber evidence="3">6.3.5.2</ecNumber>
    </recommendedName>
    <alternativeName>
        <fullName evidence="9">GMP synthetase</fullName>
    </alternativeName>
</protein>
<evidence type="ECO:0000313" key="14">
    <source>
        <dbReference type="Proteomes" id="UP000809243"/>
    </source>
</evidence>
<proteinExistence type="predicted"/>
<sequence length="531" mass="59386">IFSLKKPILGLCYGQQLMAHQLGGRVEKGNVREYGLAELHIKNHEKLFDGLPKRETVWMSHGDKVSQLPEGFETIGSTPDCENAAFADFSRNYFGLQFHPEVTHTTNGLEILKNFAFNVCNCRPDWTIENFLQQKVEEIKKQTGNKKVFLLASGGVDSTVALALLNKALPRESVYAMHVDTGFMRKSETREVEQALRELNFSELHVVNASEEFFEKLKGTIEPEKKREIVGQAFIEVQNKELEKLNLNPDEWLLGQGTIYPDTIETAGTKHAAKIKTHHNRVESIKQLIEEGRVIEPIAELYKDEVRELGKELGLASHLVERQPFPGPGLAIRCLCSNGKAESQQELGESARQASEKFGFNATVLPVKSVGVQGDARTYASTVLLQGRTDWKKAGECSTAITNSLSEVNRVVLSIAPEKISSIRLVKASLTRQRIALLQEADNITTGIVESHGLMARIWQFPVVMLPLEVNGHGEAIVLRPIESREAMTARFFEMPHPVLKEISENLMQLEGIGAVFYDVTHKPPATIEWE</sequence>
<dbReference type="EC" id="6.3.5.2" evidence="3"/>
<dbReference type="InterPro" id="IPR025777">
    <property type="entry name" value="GMPS_ATP_PPase_dom"/>
</dbReference>
<evidence type="ECO:0000256" key="9">
    <source>
        <dbReference type="ARBA" id="ARBA00030464"/>
    </source>
</evidence>
<dbReference type="GO" id="GO:0005829">
    <property type="term" value="C:cytosol"/>
    <property type="evidence" value="ECO:0007669"/>
    <property type="project" value="TreeGrafter"/>
</dbReference>
<keyword evidence="7 11" id="KW-0658">Purine biosynthesis</keyword>
<dbReference type="PANTHER" id="PTHR11922:SF2">
    <property type="entry name" value="GMP SYNTHASE [GLUTAMINE-HYDROLYZING]"/>
    <property type="match status" value="1"/>
</dbReference>
<evidence type="ECO:0000256" key="5">
    <source>
        <dbReference type="ARBA" id="ARBA00022741"/>
    </source>
</evidence>
<dbReference type="Gene3D" id="3.40.50.620">
    <property type="entry name" value="HUPs"/>
    <property type="match status" value="1"/>
</dbReference>
<accession>A0A939CA65</accession>
<dbReference type="Pfam" id="PF00117">
    <property type="entry name" value="GATase"/>
    <property type="match status" value="1"/>
</dbReference>
<reference evidence="13" key="1">
    <citation type="submission" date="2021-01" db="EMBL/GenBank/DDBJ databases">
        <title>Active Sulfur Cycling in an Early Earth Analoge.</title>
        <authorList>
            <person name="Hahn C.R."/>
            <person name="Youssef N.H."/>
            <person name="Elshahed M."/>
        </authorList>
    </citation>
    <scope>NUCLEOTIDE SEQUENCE</scope>
    <source>
        <strain evidence="13">Zod_Metabat.1151</strain>
    </source>
</reference>
<dbReference type="InterPro" id="IPR017926">
    <property type="entry name" value="GATASE"/>
</dbReference>
<dbReference type="GO" id="GO:0003921">
    <property type="term" value="F:GMP synthase activity"/>
    <property type="evidence" value="ECO:0007669"/>
    <property type="project" value="InterPro"/>
</dbReference>
<comment type="caution">
    <text evidence="13">The sequence shown here is derived from an EMBL/GenBank/DDBJ whole genome shotgun (WGS) entry which is preliminary data.</text>
</comment>
<evidence type="ECO:0000256" key="1">
    <source>
        <dbReference type="ARBA" id="ARBA00002332"/>
    </source>
</evidence>
<keyword evidence="8 11" id="KW-0067">ATP-binding</keyword>
<evidence type="ECO:0000256" key="4">
    <source>
        <dbReference type="ARBA" id="ARBA00022598"/>
    </source>
</evidence>
<dbReference type="PROSITE" id="PS51553">
    <property type="entry name" value="GMPS_ATP_PPASE"/>
    <property type="match status" value="1"/>
</dbReference>
<dbReference type="GO" id="GO:0005524">
    <property type="term" value="F:ATP binding"/>
    <property type="evidence" value="ECO:0007669"/>
    <property type="project" value="UniProtKB-UniRule"/>
</dbReference>
<evidence type="ECO:0000259" key="12">
    <source>
        <dbReference type="PROSITE" id="PS51553"/>
    </source>
</evidence>
<keyword evidence="6 11" id="KW-0332">GMP biosynthesis</keyword>
<comment type="catalytic activity">
    <reaction evidence="10">
        <text>XMP + L-glutamine + ATP + H2O = GMP + L-glutamate + AMP + diphosphate + 2 H(+)</text>
        <dbReference type="Rhea" id="RHEA:11680"/>
        <dbReference type="ChEBI" id="CHEBI:15377"/>
        <dbReference type="ChEBI" id="CHEBI:15378"/>
        <dbReference type="ChEBI" id="CHEBI:29985"/>
        <dbReference type="ChEBI" id="CHEBI:30616"/>
        <dbReference type="ChEBI" id="CHEBI:33019"/>
        <dbReference type="ChEBI" id="CHEBI:57464"/>
        <dbReference type="ChEBI" id="CHEBI:58115"/>
        <dbReference type="ChEBI" id="CHEBI:58359"/>
        <dbReference type="ChEBI" id="CHEBI:456215"/>
        <dbReference type="EC" id="6.3.5.2"/>
    </reaction>
</comment>
<keyword evidence="5 11" id="KW-0547">Nucleotide-binding</keyword>
<dbReference type="SUPFAM" id="SSF52317">
    <property type="entry name" value="Class I glutamine amidotransferase-like"/>
    <property type="match status" value="1"/>
</dbReference>
<dbReference type="Gene3D" id="3.30.300.10">
    <property type="match status" value="2"/>
</dbReference>
<dbReference type="PANTHER" id="PTHR11922">
    <property type="entry name" value="GMP SYNTHASE-RELATED"/>
    <property type="match status" value="1"/>
</dbReference>
<dbReference type="CDD" id="cd01997">
    <property type="entry name" value="GMP_synthase_C"/>
    <property type="match status" value="1"/>
</dbReference>
<comment type="function">
    <text evidence="1">Catalyzes the synthesis of GMP from XMP.</text>
</comment>
<organism evidence="13 14">
    <name type="scientific">Candidatus Iainarchaeum sp</name>
    <dbReference type="NCBI Taxonomy" id="3101447"/>
    <lineage>
        <taxon>Archaea</taxon>
        <taxon>Candidatus Iainarchaeota</taxon>
        <taxon>Candidatus Iainarchaeia</taxon>
        <taxon>Candidatus Iainarchaeales</taxon>
        <taxon>Candidatus Iainarchaeaceae</taxon>
        <taxon>Candidatus Iainarchaeum</taxon>
    </lineage>
</organism>
<evidence type="ECO:0000256" key="2">
    <source>
        <dbReference type="ARBA" id="ARBA00005153"/>
    </source>
</evidence>
<dbReference type="Pfam" id="PF00958">
    <property type="entry name" value="GMP_synt_C"/>
    <property type="match status" value="1"/>
</dbReference>
<evidence type="ECO:0000256" key="3">
    <source>
        <dbReference type="ARBA" id="ARBA00012746"/>
    </source>
</evidence>
<dbReference type="EMBL" id="JAFGDB010000051">
    <property type="protein sequence ID" value="MBN2067445.1"/>
    <property type="molecule type" value="Genomic_DNA"/>
</dbReference>
<evidence type="ECO:0000256" key="8">
    <source>
        <dbReference type="ARBA" id="ARBA00022840"/>
    </source>
</evidence>
<dbReference type="InterPro" id="IPR001674">
    <property type="entry name" value="GMP_synth_C"/>
</dbReference>
<comment type="pathway">
    <text evidence="2">Purine metabolism; GMP biosynthesis; GMP from XMP (L-Gln route): step 1/1.</text>
</comment>
<gene>
    <name evidence="13" type="primary">guaA</name>
    <name evidence="13" type="ORF">JW744_03185</name>
</gene>
<evidence type="ECO:0000256" key="11">
    <source>
        <dbReference type="PROSITE-ProRule" id="PRU00886"/>
    </source>
</evidence>
<dbReference type="NCBIfam" id="NF000848">
    <property type="entry name" value="PRK00074.1"/>
    <property type="match status" value="1"/>
</dbReference>
<evidence type="ECO:0000313" key="13">
    <source>
        <dbReference type="EMBL" id="MBN2067445.1"/>
    </source>
</evidence>
<name>A0A939CA65_9ARCH</name>
<feature type="domain" description="GMPS ATP-PPase" evidence="12">
    <location>
        <begin position="126"/>
        <end position="322"/>
    </location>
</feature>
<dbReference type="InterPro" id="IPR029062">
    <property type="entry name" value="Class_I_gatase-like"/>
</dbReference>
<evidence type="ECO:0000256" key="6">
    <source>
        <dbReference type="ARBA" id="ARBA00022749"/>
    </source>
</evidence>
<evidence type="ECO:0000256" key="7">
    <source>
        <dbReference type="ARBA" id="ARBA00022755"/>
    </source>
</evidence>
<dbReference type="Pfam" id="PF02540">
    <property type="entry name" value="NAD_synthase"/>
    <property type="match status" value="1"/>
</dbReference>
<dbReference type="SUPFAM" id="SSF52402">
    <property type="entry name" value="Adenine nucleotide alpha hydrolases-like"/>
    <property type="match status" value="1"/>
</dbReference>
<feature type="non-terminal residue" evidence="13">
    <location>
        <position position="1"/>
    </location>
</feature>
<dbReference type="InterPro" id="IPR022310">
    <property type="entry name" value="NAD/GMP_synthase"/>
</dbReference>
<keyword evidence="4 13" id="KW-0436">Ligase</keyword>